<dbReference type="EMBL" id="AP012319">
    <property type="protein sequence ID" value="BAL89363.1"/>
    <property type="molecule type" value="Genomic_DNA"/>
</dbReference>
<dbReference type="Pfam" id="PF19382">
    <property type="entry name" value="DUF5957"/>
    <property type="match status" value="1"/>
</dbReference>
<gene>
    <name evidence="2" type="ordered locus">AMIS_41430</name>
</gene>
<feature type="transmembrane region" description="Helical" evidence="1">
    <location>
        <begin position="38"/>
        <end position="58"/>
    </location>
</feature>
<dbReference type="HOGENOM" id="CLU_2875590_0_0_11"/>
<dbReference type="PATRIC" id="fig|512565.3.peg.4125"/>
<keyword evidence="1" id="KW-0472">Membrane</keyword>
<dbReference type="KEGG" id="ams:AMIS_41430"/>
<dbReference type="AlphaFoldDB" id="I0H8M6"/>
<dbReference type="RefSeq" id="WP_014444257.1">
    <property type="nucleotide sequence ID" value="NC_017093.1"/>
</dbReference>
<dbReference type="Proteomes" id="UP000007882">
    <property type="component" value="Chromosome"/>
</dbReference>
<evidence type="ECO:0000313" key="3">
    <source>
        <dbReference type="Proteomes" id="UP000007882"/>
    </source>
</evidence>
<name>I0H8M6_ACTM4</name>
<dbReference type="InterPro" id="IPR046001">
    <property type="entry name" value="DUF5957"/>
</dbReference>
<accession>I0H8M6</accession>
<protein>
    <submittedName>
        <fullName evidence="2">Uncharacterized protein</fullName>
    </submittedName>
</protein>
<evidence type="ECO:0000256" key="1">
    <source>
        <dbReference type="SAM" id="Phobius"/>
    </source>
</evidence>
<keyword evidence="3" id="KW-1185">Reference proteome</keyword>
<dbReference type="STRING" id="512565.AMIS_41430"/>
<reference evidence="2 3" key="1">
    <citation type="submission" date="2012-02" db="EMBL/GenBank/DDBJ databases">
        <title>Complete genome sequence of Actinoplanes missouriensis 431 (= NBRC 102363).</title>
        <authorList>
            <person name="Ohnishi Y."/>
            <person name="Ishikawa J."/>
            <person name="Sekine M."/>
            <person name="Hosoyama A."/>
            <person name="Harada T."/>
            <person name="Narita H."/>
            <person name="Hata T."/>
            <person name="Konno Y."/>
            <person name="Tutikane K."/>
            <person name="Fujita N."/>
            <person name="Horinouchi S."/>
            <person name="Hayakawa M."/>
        </authorList>
    </citation>
    <scope>NUCLEOTIDE SEQUENCE [LARGE SCALE GENOMIC DNA]</scope>
    <source>
        <strain evidence="3">ATCC 14538 / DSM 43046 / CBS 188.64 / JCM 3121 / NBRC 102363 / NCIMB 12654 / NRRL B-3342 / UNCC 431</strain>
    </source>
</reference>
<proteinExistence type="predicted"/>
<evidence type="ECO:0000313" key="2">
    <source>
        <dbReference type="EMBL" id="BAL89363.1"/>
    </source>
</evidence>
<sequence>MRTLGALVAGMFAGLVVGVLLAEPVVRLAGPPTADVSVLLGFAPAVLAIAGAAAGVLIERRTR</sequence>
<keyword evidence="1" id="KW-1133">Transmembrane helix</keyword>
<keyword evidence="1" id="KW-0812">Transmembrane</keyword>
<organism evidence="2 3">
    <name type="scientific">Actinoplanes missouriensis (strain ATCC 14538 / DSM 43046 / CBS 188.64 / JCM 3121 / NBRC 102363 / NCIMB 12654 / NRRL B-3342 / UNCC 431)</name>
    <dbReference type="NCBI Taxonomy" id="512565"/>
    <lineage>
        <taxon>Bacteria</taxon>
        <taxon>Bacillati</taxon>
        <taxon>Actinomycetota</taxon>
        <taxon>Actinomycetes</taxon>
        <taxon>Micromonosporales</taxon>
        <taxon>Micromonosporaceae</taxon>
        <taxon>Actinoplanes</taxon>
    </lineage>
</organism>